<organism evidence="1 2">
    <name type="scientific">Saccharopolyspora gregorii</name>
    <dbReference type="NCBI Taxonomy" id="33914"/>
    <lineage>
        <taxon>Bacteria</taxon>
        <taxon>Bacillati</taxon>
        <taxon>Actinomycetota</taxon>
        <taxon>Actinomycetes</taxon>
        <taxon>Pseudonocardiales</taxon>
        <taxon>Pseudonocardiaceae</taxon>
        <taxon>Saccharopolyspora</taxon>
    </lineage>
</organism>
<dbReference type="Proteomes" id="UP001500483">
    <property type="component" value="Unassembled WGS sequence"/>
</dbReference>
<evidence type="ECO:0000313" key="1">
    <source>
        <dbReference type="EMBL" id="GAA3358272.1"/>
    </source>
</evidence>
<keyword evidence="2" id="KW-1185">Reference proteome</keyword>
<comment type="caution">
    <text evidence="1">The sequence shown here is derived from an EMBL/GenBank/DDBJ whole genome shotgun (WGS) entry which is preliminary data.</text>
</comment>
<accession>A0ABP6RRQ0</accession>
<name>A0ABP6RRQ0_9PSEU</name>
<proteinExistence type="predicted"/>
<dbReference type="EMBL" id="BAAAYK010000038">
    <property type="protein sequence ID" value="GAA3358272.1"/>
    <property type="molecule type" value="Genomic_DNA"/>
</dbReference>
<evidence type="ECO:0000313" key="2">
    <source>
        <dbReference type="Proteomes" id="UP001500483"/>
    </source>
</evidence>
<reference evidence="2" key="1">
    <citation type="journal article" date="2019" name="Int. J. Syst. Evol. Microbiol.">
        <title>The Global Catalogue of Microorganisms (GCM) 10K type strain sequencing project: providing services to taxonomists for standard genome sequencing and annotation.</title>
        <authorList>
            <consortium name="The Broad Institute Genomics Platform"/>
            <consortium name="The Broad Institute Genome Sequencing Center for Infectious Disease"/>
            <person name="Wu L."/>
            <person name="Ma J."/>
        </authorList>
    </citation>
    <scope>NUCLEOTIDE SEQUENCE [LARGE SCALE GENOMIC DNA]</scope>
    <source>
        <strain evidence="2">JCM 9687</strain>
    </source>
</reference>
<protein>
    <submittedName>
        <fullName evidence="1">Uncharacterized protein</fullName>
    </submittedName>
</protein>
<sequence>MFAVVVVMLFVLVVGAVMFTDVLDDGFRGAGAALVQRLRGPRTHP</sequence>
<gene>
    <name evidence="1" type="ORF">GCM10020366_29700</name>
</gene>